<feature type="compositionally biased region" description="Basic and acidic residues" evidence="1">
    <location>
        <begin position="1"/>
        <end position="10"/>
    </location>
</feature>
<organism evidence="2 3">
    <name type="scientific">Pleurodeles waltl</name>
    <name type="common">Iberian ribbed newt</name>
    <dbReference type="NCBI Taxonomy" id="8319"/>
    <lineage>
        <taxon>Eukaryota</taxon>
        <taxon>Metazoa</taxon>
        <taxon>Chordata</taxon>
        <taxon>Craniata</taxon>
        <taxon>Vertebrata</taxon>
        <taxon>Euteleostomi</taxon>
        <taxon>Amphibia</taxon>
        <taxon>Batrachia</taxon>
        <taxon>Caudata</taxon>
        <taxon>Salamandroidea</taxon>
        <taxon>Salamandridae</taxon>
        <taxon>Pleurodelinae</taxon>
        <taxon>Pleurodeles</taxon>
    </lineage>
</organism>
<keyword evidence="3" id="KW-1185">Reference proteome</keyword>
<name>A0AAV7WK93_PLEWA</name>
<proteinExistence type="predicted"/>
<accession>A0AAV7WK93</accession>
<feature type="region of interest" description="Disordered" evidence="1">
    <location>
        <begin position="1"/>
        <end position="47"/>
    </location>
</feature>
<protein>
    <submittedName>
        <fullName evidence="2">Uncharacterized protein</fullName>
    </submittedName>
</protein>
<gene>
    <name evidence="2" type="ORF">NDU88_001233</name>
</gene>
<comment type="caution">
    <text evidence="2">The sequence shown here is derived from an EMBL/GenBank/DDBJ whole genome shotgun (WGS) entry which is preliminary data.</text>
</comment>
<evidence type="ECO:0000313" key="3">
    <source>
        <dbReference type="Proteomes" id="UP001066276"/>
    </source>
</evidence>
<reference evidence="2" key="1">
    <citation type="journal article" date="2022" name="bioRxiv">
        <title>Sequencing and chromosome-scale assembly of the giantPleurodeles waltlgenome.</title>
        <authorList>
            <person name="Brown T."/>
            <person name="Elewa A."/>
            <person name="Iarovenko S."/>
            <person name="Subramanian E."/>
            <person name="Araus A.J."/>
            <person name="Petzold A."/>
            <person name="Susuki M."/>
            <person name="Suzuki K.-i.T."/>
            <person name="Hayashi T."/>
            <person name="Toyoda A."/>
            <person name="Oliveira C."/>
            <person name="Osipova E."/>
            <person name="Leigh N.D."/>
            <person name="Simon A."/>
            <person name="Yun M.H."/>
        </authorList>
    </citation>
    <scope>NUCLEOTIDE SEQUENCE</scope>
    <source>
        <strain evidence="2">20211129_DDA</strain>
        <tissue evidence="2">Liver</tissue>
    </source>
</reference>
<evidence type="ECO:0000256" key="1">
    <source>
        <dbReference type="SAM" id="MobiDB-lite"/>
    </source>
</evidence>
<dbReference type="Proteomes" id="UP001066276">
    <property type="component" value="Chromosome 1_1"/>
</dbReference>
<sequence length="166" mass="18466">MGRKTGKDEAEAGTLEPPEADDRRQVFGPAEQDPASAPVRRTSMASAASNGQGITRMIFYFIWNSKMDRVKREVMFKTHDKGGKGEPDIATILRGIFVCHCVRNTLRAEDESHAGFLMARFFLLPTNRLVVGKKETSTLGCRKMIHSLLRDYAALDGSDDDSDDEI</sequence>
<dbReference type="AlphaFoldDB" id="A0AAV7WK93"/>
<evidence type="ECO:0000313" key="2">
    <source>
        <dbReference type="EMBL" id="KAJ1213599.1"/>
    </source>
</evidence>
<dbReference type="EMBL" id="JANPWB010000001">
    <property type="protein sequence ID" value="KAJ1213599.1"/>
    <property type="molecule type" value="Genomic_DNA"/>
</dbReference>